<keyword evidence="1" id="KW-0732">Signal</keyword>
<proteinExistence type="predicted"/>
<dbReference type="EMBL" id="RWGY01000011">
    <property type="protein sequence ID" value="TVU32081.1"/>
    <property type="molecule type" value="Genomic_DNA"/>
</dbReference>
<gene>
    <name evidence="2" type="ORF">EJB05_23799</name>
</gene>
<evidence type="ECO:0000256" key="1">
    <source>
        <dbReference type="SAM" id="SignalP"/>
    </source>
</evidence>
<keyword evidence="3" id="KW-1185">Reference proteome</keyword>
<comment type="caution">
    <text evidence="2">The sequence shown here is derived from an EMBL/GenBank/DDBJ whole genome shotgun (WGS) entry which is preliminary data.</text>
</comment>
<sequence length="94" mass="10723">MRCVESQGIILLWILCLLWIQGMAYATWPENPRMLVVATTSIDPLMYRIGSSNEGHRLQGLNQECKTLGFNSNDFCICQDGNNGEDPSEWRRCL</sequence>
<dbReference type="AlphaFoldDB" id="A0A5J9V9C3"/>
<evidence type="ECO:0008006" key="4">
    <source>
        <dbReference type="Google" id="ProtNLM"/>
    </source>
</evidence>
<feature type="signal peptide" evidence="1">
    <location>
        <begin position="1"/>
        <end position="26"/>
    </location>
</feature>
<dbReference type="Proteomes" id="UP000324897">
    <property type="component" value="Chromosome 1"/>
</dbReference>
<dbReference type="Gramene" id="TVU32081">
    <property type="protein sequence ID" value="TVU32081"/>
    <property type="gene ID" value="EJB05_23799"/>
</dbReference>
<protein>
    <recommendedName>
        <fullName evidence="4">S-locus glycoprotein domain-containing protein</fullName>
    </recommendedName>
</protein>
<organism evidence="2 3">
    <name type="scientific">Eragrostis curvula</name>
    <name type="common">weeping love grass</name>
    <dbReference type="NCBI Taxonomy" id="38414"/>
    <lineage>
        <taxon>Eukaryota</taxon>
        <taxon>Viridiplantae</taxon>
        <taxon>Streptophyta</taxon>
        <taxon>Embryophyta</taxon>
        <taxon>Tracheophyta</taxon>
        <taxon>Spermatophyta</taxon>
        <taxon>Magnoliopsida</taxon>
        <taxon>Liliopsida</taxon>
        <taxon>Poales</taxon>
        <taxon>Poaceae</taxon>
        <taxon>PACMAD clade</taxon>
        <taxon>Chloridoideae</taxon>
        <taxon>Eragrostideae</taxon>
        <taxon>Eragrostidinae</taxon>
        <taxon>Eragrostis</taxon>
    </lineage>
</organism>
<evidence type="ECO:0000313" key="2">
    <source>
        <dbReference type="EMBL" id="TVU32081.1"/>
    </source>
</evidence>
<name>A0A5J9V9C3_9POAL</name>
<feature type="chain" id="PRO_5023905998" description="S-locus glycoprotein domain-containing protein" evidence="1">
    <location>
        <begin position="27"/>
        <end position="94"/>
    </location>
</feature>
<accession>A0A5J9V9C3</accession>
<reference evidence="2 3" key="1">
    <citation type="journal article" date="2019" name="Sci. Rep.">
        <title>A high-quality genome of Eragrostis curvula grass provides insights into Poaceae evolution and supports new strategies to enhance forage quality.</title>
        <authorList>
            <person name="Carballo J."/>
            <person name="Santos B.A.C.M."/>
            <person name="Zappacosta D."/>
            <person name="Garbus I."/>
            <person name="Selva J.P."/>
            <person name="Gallo C.A."/>
            <person name="Diaz A."/>
            <person name="Albertini E."/>
            <person name="Caccamo M."/>
            <person name="Echenique V."/>
        </authorList>
    </citation>
    <scope>NUCLEOTIDE SEQUENCE [LARGE SCALE GENOMIC DNA]</scope>
    <source>
        <strain evidence="3">cv. Victoria</strain>
        <tissue evidence="2">Leaf</tissue>
    </source>
</reference>
<evidence type="ECO:0000313" key="3">
    <source>
        <dbReference type="Proteomes" id="UP000324897"/>
    </source>
</evidence>